<accession>A0A1G7BAN0</accession>
<reference evidence="3" key="1">
    <citation type="submission" date="2016-10" db="EMBL/GenBank/DDBJ databases">
        <authorList>
            <person name="Varghese N."/>
            <person name="Submissions S."/>
        </authorList>
    </citation>
    <scope>NUCLEOTIDE SEQUENCE [LARGE SCALE GENOMIC DNA]</scope>
    <source>
        <strain evidence="3">DSM 10146</strain>
    </source>
</reference>
<keyword evidence="1" id="KW-1133">Transmembrane helix</keyword>
<feature type="transmembrane region" description="Helical" evidence="1">
    <location>
        <begin position="38"/>
        <end position="62"/>
    </location>
</feature>
<dbReference type="RefSeq" id="WP_008883287.1">
    <property type="nucleotide sequence ID" value="NZ_FNAV01000002.1"/>
</dbReference>
<organism evidence="2 3">
    <name type="scientific">Salipiger thiooxidans</name>
    <dbReference type="NCBI Taxonomy" id="282683"/>
    <lineage>
        <taxon>Bacteria</taxon>
        <taxon>Pseudomonadati</taxon>
        <taxon>Pseudomonadota</taxon>
        <taxon>Alphaproteobacteria</taxon>
        <taxon>Rhodobacterales</taxon>
        <taxon>Roseobacteraceae</taxon>
        <taxon>Salipiger</taxon>
    </lineage>
</organism>
<protein>
    <submittedName>
        <fullName evidence="2">Uncharacterized protein</fullName>
    </submittedName>
</protein>
<evidence type="ECO:0000313" key="2">
    <source>
        <dbReference type="EMBL" id="SDE23305.1"/>
    </source>
</evidence>
<sequence>MHSEDYFQRTCAEKPKGAFWRFIEKLAEYPDEPSRMSAWSIVLIGGGLTGLGAIWGLGWLIATAIKAAGWDG</sequence>
<evidence type="ECO:0000313" key="3">
    <source>
        <dbReference type="Proteomes" id="UP000198994"/>
    </source>
</evidence>
<keyword evidence="3" id="KW-1185">Reference proteome</keyword>
<dbReference type="STRING" id="282683.SAMN04488105_10217"/>
<proteinExistence type="predicted"/>
<name>A0A1G7BAN0_9RHOB</name>
<dbReference type="Proteomes" id="UP000198994">
    <property type="component" value="Unassembled WGS sequence"/>
</dbReference>
<dbReference type="EMBL" id="FNAV01000002">
    <property type="protein sequence ID" value="SDE23305.1"/>
    <property type="molecule type" value="Genomic_DNA"/>
</dbReference>
<dbReference type="AlphaFoldDB" id="A0A1G7BAN0"/>
<evidence type="ECO:0000256" key="1">
    <source>
        <dbReference type="SAM" id="Phobius"/>
    </source>
</evidence>
<gene>
    <name evidence="2" type="ORF">SAMN04488105_10217</name>
</gene>
<keyword evidence="1" id="KW-0812">Transmembrane</keyword>
<keyword evidence="1" id="KW-0472">Membrane</keyword>